<feature type="transmembrane region" description="Helical" evidence="2">
    <location>
        <begin position="277"/>
        <end position="298"/>
    </location>
</feature>
<feature type="compositionally biased region" description="Polar residues" evidence="1">
    <location>
        <begin position="172"/>
        <end position="191"/>
    </location>
</feature>
<accession>A0A0D1YK72</accession>
<feature type="region of interest" description="Disordered" evidence="1">
    <location>
        <begin position="891"/>
        <end position="911"/>
    </location>
</feature>
<feature type="transmembrane region" description="Helical" evidence="2">
    <location>
        <begin position="336"/>
        <end position="359"/>
    </location>
</feature>
<keyword evidence="4" id="KW-1185">Reference proteome</keyword>
<keyword evidence="2" id="KW-1133">Transmembrane helix</keyword>
<dbReference type="AlphaFoldDB" id="A0A0D1YK72"/>
<name>A0A0D1YK72_9PEZI</name>
<feature type="region of interest" description="Disordered" evidence="1">
    <location>
        <begin position="152"/>
        <end position="191"/>
    </location>
</feature>
<evidence type="ECO:0000313" key="3">
    <source>
        <dbReference type="EMBL" id="KIW01272.1"/>
    </source>
</evidence>
<dbReference type="HOGENOM" id="CLU_012014_0_0_1"/>
<keyword evidence="2" id="KW-0812">Transmembrane</keyword>
<organism evidence="3 4">
    <name type="scientific">Verruconis gallopava</name>
    <dbReference type="NCBI Taxonomy" id="253628"/>
    <lineage>
        <taxon>Eukaryota</taxon>
        <taxon>Fungi</taxon>
        <taxon>Dikarya</taxon>
        <taxon>Ascomycota</taxon>
        <taxon>Pezizomycotina</taxon>
        <taxon>Dothideomycetes</taxon>
        <taxon>Pleosporomycetidae</taxon>
        <taxon>Venturiales</taxon>
        <taxon>Sympoventuriaceae</taxon>
        <taxon>Verruconis</taxon>
    </lineage>
</organism>
<feature type="region of interest" description="Disordered" evidence="1">
    <location>
        <begin position="1"/>
        <end position="140"/>
    </location>
</feature>
<dbReference type="OrthoDB" id="4721035at2759"/>
<sequence length="953" mass="104862">MEEGNANQRRSWHLRQEGSDLSSLSSATLSGSGPTSPFSSFGRKPQYQRLGSESHIDQIVREHDEEEGDIARVSRYAGLGIENLERERESGADAEPSTGYARRISIQRVSNASIGQSYTSPRTDSTPGSSNPLISPPLYGDTSRLSNARTAYDPAANSSTEDDVEMSKQKRSSNMSSFNDPYNYDDTAQLNRPKSNYSIRSAFEANDFHPHACPTAKSFYQGRFNWLAMSIVLIALFSTVFSGIFLGIAIRGPRWGMAIRSKGGSLNPSGADILTQVFAKLIELSFVTVFVTFLGQVLSRRAFNSSARGVTIAEFTMRNWVMQPGSMITHYETVKYAAMSFLGILSLSVAAFAMIYSVASSALVAPQLKFGDWESRTLAGLVKAQFSNVVYLQETCQNPIQINNFDQNYDLQNVGNTCLEIDHAAQGYHNYKQYLSYWANLVQVGEANAIDQKARPPGFALHNETIAVNATWINVIDTAKVSKEFNRTINNVTLAFPHAGVVSAGYDSVNRILQPTDLNGEGIYNIRAAVPSPYINVLCANFEQSEYEDFVYQTMPGVTLNQTRDFANLSTWWYVAGVDWKRFTSFPIGNNSLDKVFGWQEPEDRPAFYKFPIDFNTLLNNTRPVYQRDSIYLLGKGDSNKSPDYFMCKIKAGMTPFCSTQYQATANGGSLAAHCEDPDDKLQYIRANSSRTTTTSFDWYDVGVQAVTALSLGTGVSDGAASNSRLLTQLMLTDQALNPALPSPAEALSVLVGCTLLMGAVDTPFVEYWNYTVPSLSQGVYQYFNASVRAQEYASGGTADYQKGFYVVMFAVFILNVFMLAYFLINKGLVTDFSEPPNMFSLAVNSPPNALLAGSCGAGPIGKQFTVNWGIETEGKHLFMTTRKGDINSVGNGATSGYQSVESEGDHEASARGETNFEMDTLSSTPNTLASLGRKQSKFGRHLSMLTKRKSFL</sequence>
<feature type="compositionally biased region" description="Polar residues" evidence="1">
    <location>
        <begin position="107"/>
        <end position="133"/>
    </location>
</feature>
<dbReference type="RefSeq" id="XP_016211141.1">
    <property type="nucleotide sequence ID" value="XM_016361065.1"/>
</dbReference>
<feature type="compositionally biased region" description="Basic and acidic residues" evidence="1">
    <location>
        <begin position="52"/>
        <end position="63"/>
    </location>
</feature>
<feature type="compositionally biased region" description="Low complexity" evidence="1">
    <location>
        <begin position="19"/>
        <end position="42"/>
    </location>
</feature>
<reference evidence="3 4" key="1">
    <citation type="submission" date="2015-01" db="EMBL/GenBank/DDBJ databases">
        <title>The Genome Sequence of Ochroconis gallopava CBS43764.</title>
        <authorList>
            <consortium name="The Broad Institute Genomics Platform"/>
            <person name="Cuomo C."/>
            <person name="de Hoog S."/>
            <person name="Gorbushina A."/>
            <person name="Stielow B."/>
            <person name="Teixiera M."/>
            <person name="Abouelleil A."/>
            <person name="Chapman S.B."/>
            <person name="Priest M."/>
            <person name="Young S.K."/>
            <person name="Wortman J."/>
            <person name="Nusbaum C."/>
            <person name="Birren B."/>
        </authorList>
    </citation>
    <scope>NUCLEOTIDE SEQUENCE [LARGE SCALE GENOMIC DNA]</scope>
    <source>
        <strain evidence="3 4">CBS 43764</strain>
    </source>
</reference>
<dbReference type="VEuPathDB" id="FungiDB:PV09_07311"/>
<evidence type="ECO:0000256" key="1">
    <source>
        <dbReference type="SAM" id="MobiDB-lite"/>
    </source>
</evidence>
<dbReference type="Proteomes" id="UP000053259">
    <property type="component" value="Unassembled WGS sequence"/>
</dbReference>
<evidence type="ECO:0000256" key="2">
    <source>
        <dbReference type="SAM" id="Phobius"/>
    </source>
</evidence>
<feature type="transmembrane region" description="Helical" evidence="2">
    <location>
        <begin position="226"/>
        <end position="250"/>
    </location>
</feature>
<protein>
    <submittedName>
        <fullName evidence="3">Uncharacterized protein</fullName>
    </submittedName>
</protein>
<gene>
    <name evidence="3" type="ORF">PV09_07311</name>
</gene>
<dbReference type="EMBL" id="KN847556">
    <property type="protein sequence ID" value="KIW01272.1"/>
    <property type="molecule type" value="Genomic_DNA"/>
</dbReference>
<keyword evidence="2" id="KW-0472">Membrane</keyword>
<dbReference type="GeneID" id="27315284"/>
<dbReference type="InParanoid" id="A0A0D1YK72"/>
<evidence type="ECO:0000313" key="4">
    <source>
        <dbReference type="Proteomes" id="UP000053259"/>
    </source>
</evidence>
<proteinExistence type="predicted"/>
<dbReference type="STRING" id="253628.A0A0D1YK72"/>
<feature type="transmembrane region" description="Helical" evidence="2">
    <location>
        <begin position="805"/>
        <end position="825"/>
    </location>
</feature>
<feature type="compositionally biased region" description="Polar residues" evidence="1">
    <location>
        <begin position="891"/>
        <end position="902"/>
    </location>
</feature>